<dbReference type="Proteomes" id="UP000186165">
    <property type="component" value="Chromosome"/>
</dbReference>
<dbReference type="PANTHER" id="PTHR34236:SF1">
    <property type="entry name" value="DIMETHYL SULFOXIDE REDUCTASE TRANSCRIPTIONAL ACTIVATOR"/>
    <property type="match status" value="1"/>
</dbReference>
<accession>A0A1J1AES5</accession>
<evidence type="ECO:0000313" key="4">
    <source>
        <dbReference type="EMBL" id="APE96291.1"/>
    </source>
</evidence>
<dbReference type="OrthoDB" id="51502at2157"/>
<evidence type="ECO:0000259" key="3">
    <source>
        <dbReference type="Pfam" id="PF04967"/>
    </source>
</evidence>
<dbReference type="AlphaFoldDB" id="A0A1J1AES5"/>
<evidence type="ECO:0000256" key="1">
    <source>
        <dbReference type="ARBA" id="ARBA00023015"/>
    </source>
</evidence>
<dbReference type="PANTHER" id="PTHR34236">
    <property type="entry name" value="DIMETHYL SULFOXIDE REDUCTASE TRANSCRIPTIONAL ACTIVATOR"/>
    <property type="match status" value="1"/>
</dbReference>
<name>A0A1J1AES5_9EURY</name>
<reference evidence="5" key="1">
    <citation type="submission" date="2016-08" db="EMBL/GenBank/DDBJ databases">
        <title>Discovery of first anaerobic lithoheterotrophic haloarchae widely represented in hypersaline habitats.</title>
        <authorList>
            <person name="Sorokin D.Y."/>
            <person name="Kublanov I.V."/>
            <person name="Roman P."/>
            <person name="Sinninghe Damste J.S."/>
            <person name="Golyshin P.N."/>
            <person name="Rojo D."/>
            <person name="Ciordia S."/>
            <person name="Mena Md.C."/>
            <person name="Ferrer M."/>
            <person name="Smedile F."/>
            <person name="Messina E."/>
            <person name="La Cono V."/>
            <person name="Yakimov M.M."/>
        </authorList>
    </citation>
    <scope>NUCLEOTIDE SEQUENCE [LARGE SCALE GENOMIC DNA]</scope>
    <source>
        <strain evidence="5">HSR6</strain>
    </source>
</reference>
<sequence length="215" mass="23200">MVHAILSIEIPDSLWIGAISRAYPEAEIRVLSAVAGADTGVGLVEITCSALDAMVAEIETVEETRDLTVLGQAGDTGLVQFETTEPTLLFPIVGSGIPLEMPFDLQDGAATWEITTSRERLSQLGEELSAFQITYTVEEVRERLKTGSLLTDRQRALVETAHEMGYYDSPRNATLTDVAAAADIAKSTCSETLKRAEGRIIGEYLAEQSADADFS</sequence>
<dbReference type="Pfam" id="PF04967">
    <property type="entry name" value="HTH_10"/>
    <property type="match status" value="1"/>
</dbReference>
<keyword evidence="2" id="KW-0804">Transcription</keyword>
<evidence type="ECO:0000313" key="5">
    <source>
        <dbReference type="Proteomes" id="UP000186165"/>
    </source>
</evidence>
<proteinExistence type="predicted"/>
<dbReference type="RefSeq" id="WP_071933448.1">
    <property type="nucleotide sequence ID" value="NZ_CP016804.1"/>
</dbReference>
<protein>
    <submittedName>
        <fullName evidence="4">Bacterio-opsin activator HTH domain-containing protein</fullName>
    </submittedName>
</protein>
<evidence type="ECO:0000256" key="2">
    <source>
        <dbReference type="ARBA" id="ARBA00023163"/>
    </source>
</evidence>
<dbReference type="KEGG" id="hhsr:HSR6_1858"/>
<dbReference type="InterPro" id="IPR007050">
    <property type="entry name" value="HTH_bacterioopsin"/>
</dbReference>
<keyword evidence="1" id="KW-0805">Transcription regulation</keyword>
<gene>
    <name evidence="4" type="ORF">HSR6_1858</name>
</gene>
<dbReference type="EMBL" id="CP016804">
    <property type="protein sequence ID" value="APE96291.1"/>
    <property type="molecule type" value="Genomic_DNA"/>
</dbReference>
<organism evidence="4 5">
    <name type="scientific">Halodesulfurarchaeum formicicum</name>
    <dbReference type="NCBI Taxonomy" id="1873524"/>
    <lineage>
        <taxon>Archaea</taxon>
        <taxon>Methanobacteriati</taxon>
        <taxon>Methanobacteriota</taxon>
        <taxon>Stenosarchaea group</taxon>
        <taxon>Halobacteria</taxon>
        <taxon>Halobacteriales</taxon>
        <taxon>Halobacteriaceae</taxon>
        <taxon>Halodesulfurarchaeum</taxon>
    </lineage>
</organism>
<feature type="domain" description="HTH bat-type" evidence="3">
    <location>
        <begin position="150"/>
        <end position="201"/>
    </location>
</feature>
<dbReference type="GeneID" id="30418391"/>
<keyword evidence="5" id="KW-1185">Reference proteome</keyword>